<dbReference type="PANTHER" id="PTHR31865">
    <property type="entry name" value="OSJNBA0071G03.3 PROTEIN"/>
    <property type="match status" value="1"/>
</dbReference>
<name>A0A118K016_CYNCS</name>
<dbReference type="STRING" id="59895.A0A118K016"/>
<dbReference type="OMA" id="SGGQNLC"/>
<dbReference type="Pfam" id="PF07939">
    <property type="entry name" value="DUF1685"/>
    <property type="match status" value="1"/>
</dbReference>
<sequence length="178" mass="19833">MTSSATSSPYESEIEELEQSLEDTPMFWSTPKKILSKQLSMLETQRDLAWEKKRHQMLMQERRREAAIIASSELCDEDLKELKGCIELGFGFNEDKGGQSLTNTFPALDLYFAVNRLGSPTSPSSSSSSGSRFSPIRSLSSRSLEGSPSSVCREDPQQVKTKLRHWAQAVACSVMQSS</sequence>
<proteinExistence type="predicted"/>
<reference evidence="2 3" key="1">
    <citation type="journal article" date="2016" name="Sci. Rep.">
        <title>The genome sequence of the outbreeding globe artichoke constructed de novo incorporating a phase-aware low-pass sequencing strategy of F1 progeny.</title>
        <authorList>
            <person name="Scaglione D."/>
            <person name="Reyes-Chin-Wo S."/>
            <person name="Acquadro A."/>
            <person name="Froenicke L."/>
            <person name="Portis E."/>
            <person name="Beitel C."/>
            <person name="Tirone M."/>
            <person name="Mauro R."/>
            <person name="Lo Monaco A."/>
            <person name="Mauromicale G."/>
            <person name="Faccioli P."/>
            <person name="Cattivelli L."/>
            <person name="Rieseberg L."/>
            <person name="Michelmore R."/>
            <person name="Lanteri S."/>
        </authorList>
    </citation>
    <scope>NUCLEOTIDE SEQUENCE [LARGE SCALE GENOMIC DNA]</scope>
    <source>
        <strain evidence="2">2C</strain>
    </source>
</reference>
<protein>
    <submittedName>
        <fullName evidence="2">Uncharacterized protein</fullName>
    </submittedName>
</protein>
<gene>
    <name evidence="2" type="ORF">Ccrd_021026</name>
</gene>
<dbReference type="Proteomes" id="UP000243975">
    <property type="component" value="Unassembled WGS sequence"/>
</dbReference>
<dbReference type="Gramene" id="KVI00722">
    <property type="protein sequence ID" value="KVI00722"/>
    <property type="gene ID" value="Ccrd_021026"/>
</dbReference>
<dbReference type="AlphaFoldDB" id="A0A118K016"/>
<evidence type="ECO:0000313" key="2">
    <source>
        <dbReference type="EMBL" id="KVI00722.1"/>
    </source>
</evidence>
<feature type="compositionally biased region" description="Acidic residues" evidence="1">
    <location>
        <begin position="12"/>
        <end position="21"/>
    </location>
</feature>
<dbReference type="InterPro" id="IPR012881">
    <property type="entry name" value="DUF1685"/>
</dbReference>
<evidence type="ECO:0000256" key="1">
    <source>
        <dbReference type="SAM" id="MobiDB-lite"/>
    </source>
</evidence>
<dbReference type="EMBL" id="LEKV01003321">
    <property type="protein sequence ID" value="KVI00722.1"/>
    <property type="molecule type" value="Genomic_DNA"/>
</dbReference>
<feature type="region of interest" description="Disordered" evidence="1">
    <location>
        <begin position="1"/>
        <end position="22"/>
    </location>
</feature>
<organism evidence="2 3">
    <name type="scientific">Cynara cardunculus var. scolymus</name>
    <name type="common">Globe artichoke</name>
    <name type="synonym">Cynara scolymus</name>
    <dbReference type="NCBI Taxonomy" id="59895"/>
    <lineage>
        <taxon>Eukaryota</taxon>
        <taxon>Viridiplantae</taxon>
        <taxon>Streptophyta</taxon>
        <taxon>Embryophyta</taxon>
        <taxon>Tracheophyta</taxon>
        <taxon>Spermatophyta</taxon>
        <taxon>Magnoliopsida</taxon>
        <taxon>eudicotyledons</taxon>
        <taxon>Gunneridae</taxon>
        <taxon>Pentapetalae</taxon>
        <taxon>asterids</taxon>
        <taxon>campanulids</taxon>
        <taxon>Asterales</taxon>
        <taxon>Asteraceae</taxon>
        <taxon>Carduoideae</taxon>
        <taxon>Cardueae</taxon>
        <taxon>Carduinae</taxon>
        <taxon>Cynara</taxon>
    </lineage>
</organism>
<evidence type="ECO:0000313" key="3">
    <source>
        <dbReference type="Proteomes" id="UP000243975"/>
    </source>
</evidence>
<feature type="compositionally biased region" description="Low complexity" evidence="1">
    <location>
        <begin position="120"/>
        <end position="150"/>
    </location>
</feature>
<comment type="caution">
    <text evidence="2">The sequence shown here is derived from an EMBL/GenBank/DDBJ whole genome shotgun (WGS) entry which is preliminary data.</text>
</comment>
<dbReference type="PANTHER" id="PTHR31865:SF3">
    <property type="entry name" value="PHOSPHODIESTERASE EPSILON-1, PUTATIVE (DUF1685)-RELATED"/>
    <property type="match status" value="1"/>
</dbReference>
<feature type="region of interest" description="Disordered" evidence="1">
    <location>
        <begin position="120"/>
        <end position="157"/>
    </location>
</feature>
<keyword evidence="3" id="KW-1185">Reference proteome</keyword>
<accession>A0A118K016</accession>